<dbReference type="Proteomes" id="UP001164081">
    <property type="component" value="Plasmid pRIVM_C010761_3"/>
</dbReference>
<keyword evidence="1" id="KW-0812">Transmembrane</keyword>
<protein>
    <recommendedName>
        <fullName evidence="2">DotM C-terminal cytoplasmic domain-containing protein</fullName>
    </recommendedName>
</protein>
<evidence type="ECO:0000256" key="1">
    <source>
        <dbReference type="SAM" id="Phobius"/>
    </source>
</evidence>
<keyword evidence="3" id="KW-0614">Plasmid</keyword>
<dbReference type="AlphaFoldDB" id="A0AA46NUF5"/>
<dbReference type="InterPro" id="IPR056464">
    <property type="entry name" value="DotM_C"/>
</dbReference>
<accession>A0AA46NUF5</accession>
<organism evidence="3 4">
    <name type="scientific">Acinetobacter ursingii</name>
    <dbReference type="NCBI Taxonomy" id="108980"/>
    <lineage>
        <taxon>Bacteria</taxon>
        <taxon>Pseudomonadati</taxon>
        <taxon>Pseudomonadota</taxon>
        <taxon>Gammaproteobacteria</taxon>
        <taxon>Moraxellales</taxon>
        <taxon>Moraxellaceae</taxon>
        <taxon>Acinetobacter</taxon>
    </lineage>
</organism>
<dbReference type="EMBL" id="CP089047">
    <property type="protein sequence ID" value="UYF77410.1"/>
    <property type="molecule type" value="Genomic_DNA"/>
</dbReference>
<gene>
    <name evidence="3" type="ORF">LSO58_18415</name>
</gene>
<sequence length="468" mass="54513">MNQHNHRTSDSSTDTLIIVGAIIFVTVGFFWGAWHYGSVAIVKITRTLFGIIELPFWYLQLLIKKITNSDASVLNFTTNTISKLCYPDPNHYLNPLMNCTVNIKAIPFNFYYINNLFPSMLIAGALIGYVWYKHSKNLVDIPDTRYVKDHDLESLILELSVLYPHLKYISYFVQSKVPNDKGFYRLMLSPREFVLEYKLVSGFRKYEIESIADFNDEQNFGSSPKDDVYPLLDEKQFEKEMYIQLGDLLNSPKDLTDGEINLFAIFLPVACATDENMSDKEFKSILKNKDQVLDYFWHVAYKQLTTDKKFINPQNLKPRSYQSFNRKKLEKTVSKYWKHPVAQEIFSQHAYARTALIATVYRARMLGVIAPCELRWLRMYDRNLWALVQSVGRPSVFVEQLAAFSHYTSECYYKRKKVSPDFSYGWLGLNEALKRYKYKQPDVYLNHHTPQIESAQDLDSVKIATVSS</sequence>
<keyword evidence="1" id="KW-0472">Membrane</keyword>
<dbReference type="Pfam" id="PF23127">
    <property type="entry name" value="DotM_C"/>
    <property type="match status" value="1"/>
</dbReference>
<feature type="transmembrane region" description="Helical" evidence="1">
    <location>
        <begin position="12"/>
        <end position="34"/>
    </location>
</feature>
<proteinExistence type="predicted"/>
<evidence type="ECO:0000313" key="3">
    <source>
        <dbReference type="EMBL" id="UYF77410.1"/>
    </source>
</evidence>
<keyword evidence="1" id="KW-1133">Transmembrane helix</keyword>
<evidence type="ECO:0000313" key="4">
    <source>
        <dbReference type="Proteomes" id="UP001164081"/>
    </source>
</evidence>
<feature type="domain" description="DotM C-terminal cytoplasmic" evidence="2">
    <location>
        <begin position="239"/>
        <end position="421"/>
    </location>
</feature>
<evidence type="ECO:0000259" key="2">
    <source>
        <dbReference type="Pfam" id="PF23127"/>
    </source>
</evidence>
<geneLocation type="plasmid" evidence="3 4">
    <name>pRIVM_C010761_3</name>
</geneLocation>
<reference evidence="3" key="1">
    <citation type="journal article" date="2022" name="J Glob Antimicrob Resist">
        <title>Comparative analysis of IMP-4- and OXA-58-containing plasmids of three carbapenemase-producing Acinetobacter ursingii strains in the Netherlands.</title>
        <authorList>
            <person name="Hendrickx A.P.A."/>
            <person name="Schade R.P."/>
            <person name="Landman F."/>
            <person name="Bosch T."/>
            <person name="Schouls L.M."/>
            <person name="van Dijk K."/>
        </authorList>
    </citation>
    <scope>NUCLEOTIDE SEQUENCE</scope>
    <source>
        <strain evidence="3">RIVM_C010761</strain>
    </source>
</reference>
<dbReference type="RefSeq" id="WP_215899245.1">
    <property type="nucleotide sequence ID" value="NZ_CP089047.1"/>
</dbReference>
<feature type="transmembrane region" description="Helical" evidence="1">
    <location>
        <begin position="112"/>
        <end position="132"/>
    </location>
</feature>
<name>A0AA46NUF5_9GAMM</name>